<dbReference type="SUPFAM" id="SSF64397">
    <property type="entry name" value="Hsp33 domain"/>
    <property type="match status" value="1"/>
</dbReference>
<gene>
    <name evidence="6 7" type="primary">hslO</name>
    <name evidence="7" type="ORF">VF724_16720</name>
</gene>
<dbReference type="InterPro" id="IPR000397">
    <property type="entry name" value="Heat_shock_Hsp33"/>
</dbReference>
<comment type="subcellular location">
    <subcellularLocation>
        <location evidence="6">Cytoplasm</location>
    </subcellularLocation>
</comment>
<dbReference type="PANTHER" id="PTHR30111:SF1">
    <property type="entry name" value="33 KDA CHAPERONIN"/>
    <property type="match status" value="1"/>
</dbReference>
<evidence type="ECO:0000256" key="6">
    <source>
        <dbReference type="HAMAP-Rule" id="MF_00117"/>
    </source>
</evidence>
<dbReference type="InterPro" id="IPR016153">
    <property type="entry name" value="Heat_shock_Hsp33_N"/>
</dbReference>
<reference evidence="7" key="1">
    <citation type="submission" date="2023-12" db="EMBL/GenBank/DDBJ databases">
        <title>Fervidustalea candida gen. nov., sp. nov., a novel member of the family Paenibacillaceae isolated from a geothermal area.</title>
        <authorList>
            <person name="Li W.-J."/>
            <person name="Jiao J.-Y."/>
            <person name="Chen Y."/>
        </authorList>
    </citation>
    <scope>NUCLEOTIDE SEQUENCE</scope>
    <source>
        <strain evidence="7">SYSU GA230002</strain>
    </source>
</reference>
<dbReference type="Gene3D" id="3.90.1280.10">
    <property type="entry name" value="HSP33 redox switch-like"/>
    <property type="match status" value="1"/>
</dbReference>
<evidence type="ECO:0000256" key="5">
    <source>
        <dbReference type="ARBA" id="ARBA00023284"/>
    </source>
</evidence>
<evidence type="ECO:0000256" key="4">
    <source>
        <dbReference type="ARBA" id="ARBA00023186"/>
    </source>
</evidence>
<proteinExistence type="inferred from homology"/>
<dbReference type="PIRSF" id="PIRSF005261">
    <property type="entry name" value="Heat_shock_Hsp33"/>
    <property type="match status" value="1"/>
</dbReference>
<dbReference type="NCBIfam" id="NF001033">
    <property type="entry name" value="PRK00114.1"/>
    <property type="match status" value="1"/>
</dbReference>
<comment type="function">
    <text evidence="6">Redox regulated molecular chaperone. Protects both thermally unfolding and oxidatively damaged proteins from irreversible aggregation. Plays an important role in the bacterial defense system toward oxidative stress.</text>
</comment>
<dbReference type="Proteomes" id="UP001310386">
    <property type="component" value="Unassembled WGS sequence"/>
</dbReference>
<dbReference type="RefSeq" id="WP_371755408.1">
    <property type="nucleotide sequence ID" value="NZ_JAYJLD010000031.1"/>
</dbReference>
<dbReference type="Pfam" id="PF01430">
    <property type="entry name" value="HSP33"/>
    <property type="match status" value="1"/>
</dbReference>
<evidence type="ECO:0000256" key="1">
    <source>
        <dbReference type="ARBA" id="ARBA00022490"/>
    </source>
</evidence>
<keyword evidence="5 6" id="KW-0676">Redox-active center</keyword>
<dbReference type="HAMAP" id="MF_00117">
    <property type="entry name" value="HslO"/>
    <property type="match status" value="1"/>
</dbReference>
<dbReference type="CDD" id="cd00498">
    <property type="entry name" value="Hsp33"/>
    <property type="match status" value="1"/>
</dbReference>
<organism evidence="7 8">
    <name type="scientific">Ferviditalea candida</name>
    <dbReference type="NCBI Taxonomy" id="3108399"/>
    <lineage>
        <taxon>Bacteria</taxon>
        <taxon>Bacillati</taxon>
        <taxon>Bacillota</taxon>
        <taxon>Bacilli</taxon>
        <taxon>Bacillales</taxon>
        <taxon>Paenibacillaceae</taxon>
        <taxon>Ferviditalea</taxon>
    </lineage>
</organism>
<keyword evidence="2 6" id="KW-0862">Zinc</keyword>
<comment type="caution">
    <text evidence="7">The sequence shown here is derived from an EMBL/GenBank/DDBJ whole genome shotgun (WGS) entry which is preliminary data.</text>
</comment>
<comment type="PTM">
    <text evidence="6">Under oxidizing conditions two disulfide bonds are formed involving the reactive cysteines. Under reducing conditions zinc is bound to the reactive cysteines and the protein is inactive.</text>
</comment>
<keyword evidence="4 6" id="KW-0143">Chaperone</keyword>
<keyword evidence="8" id="KW-1185">Reference proteome</keyword>
<dbReference type="InterPro" id="IPR016154">
    <property type="entry name" value="Heat_shock_Hsp33_C"/>
</dbReference>
<dbReference type="Gene3D" id="3.55.30.10">
    <property type="entry name" value="Hsp33 domain"/>
    <property type="match status" value="1"/>
</dbReference>
<comment type="similarity">
    <text evidence="6">Belongs to the HSP33 family.</text>
</comment>
<dbReference type="PANTHER" id="PTHR30111">
    <property type="entry name" value="33 KDA CHAPERONIN"/>
    <property type="match status" value="1"/>
</dbReference>
<dbReference type="SUPFAM" id="SSF118352">
    <property type="entry name" value="HSP33 redox switch-like"/>
    <property type="match status" value="1"/>
</dbReference>
<feature type="disulfide bond" description="Redox-active" evidence="6">
    <location>
        <begin position="269"/>
        <end position="272"/>
    </location>
</feature>
<keyword evidence="3 6" id="KW-1015">Disulfide bond</keyword>
<sequence>MVDDYLIRATALEGKVRVFAVLTTKLIEELRTRHEAYPTATAALGRAASIGAMMGAMLKGEERLTLQIKGNGPLGQIVVDANAHGEVRGYMDHPQVDLEPNSIGKFDVAGAVGTEGFIYVIKDLGMREPYKGSVPIISGELGEDFTHYFAKSEQTPSAVSVGVLINPDETVRASGGLIIQLLPGIDEEQIAVLEDKLSALPPLTTLLDEGLSLEDILHRLVKKVEVSDRLNIRFRCSCSRERVEQMLISLGAEEIRELIDKDEQTEVICHFCNEKYHFDRGEMEAILAKI</sequence>
<evidence type="ECO:0000256" key="3">
    <source>
        <dbReference type="ARBA" id="ARBA00023157"/>
    </source>
</evidence>
<name>A0ABU5ZPG0_9BACL</name>
<protein>
    <recommendedName>
        <fullName evidence="6">33 kDa chaperonin</fullName>
    </recommendedName>
    <alternativeName>
        <fullName evidence="6">Heat shock protein 33 homolog</fullName>
        <shortName evidence="6">HSP33</shortName>
    </alternativeName>
</protein>
<feature type="disulfide bond" description="Redox-active" evidence="6">
    <location>
        <begin position="236"/>
        <end position="238"/>
    </location>
</feature>
<evidence type="ECO:0000313" key="8">
    <source>
        <dbReference type="Proteomes" id="UP001310386"/>
    </source>
</evidence>
<dbReference type="EMBL" id="JAYJLD010000031">
    <property type="protein sequence ID" value="MEB3103281.1"/>
    <property type="molecule type" value="Genomic_DNA"/>
</dbReference>
<evidence type="ECO:0000313" key="7">
    <source>
        <dbReference type="EMBL" id="MEB3103281.1"/>
    </source>
</evidence>
<keyword evidence="1 6" id="KW-0963">Cytoplasm</keyword>
<evidence type="ECO:0000256" key="2">
    <source>
        <dbReference type="ARBA" id="ARBA00022833"/>
    </source>
</evidence>
<accession>A0ABU5ZPG0</accession>